<proteinExistence type="predicted"/>
<gene>
    <name evidence="1" type="ORF">ACFYNQ_24180</name>
</gene>
<dbReference type="RefSeq" id="WP_388109036.1">
    <property type="nucleotide sequence ID" value="NZ_JBIAHM010000008.1"/>
</dbReference>
<keyword evidence="2" id="KW-1185">Reference proteome</keyword>
<dbReference type="InterPro" id="IPR032710">
    <property type="entry name" value="NTF2-like_dom_sf"/>
</dbReference>
<evidence type="ECO:0000313" key="1">
    <source>
        <dbReference type="EMBL" id="MFE9601652.1"/>
    </source>
</evidence>
<dbReference type="Gene3D" id="3.10.450.50">
    <property type="match status" value="2"/>
</dbReference>
<accession>A0ABW6M6E4</accession>
<evidence type="ECO:0008006" key="3">
    <source>
        <dbReference type="Google" id="ProtNLM"/>
    </source>
</evidence>
<organism evidence="1 2">
    <name type="scientific">Streptomyces hokutonensis</name>
    <dbReference type="NCBI Taxonomy" id="1306990"/>
    <lineage>
        <taxon>Bacteria</taxon>
        <taxon>Bacillati</taxon>
        <taxon>Actinomycetota</taxon>
        <taxon>Actinomycetes</taxon>
        <taxon>Kitasatosporales</taxon>
        <taxon>Streptomycetaceae</taxon>
        <taxon>Streptomyces</taxon>
    </lineage>
</organism>
<reference evidence="1 2" key="1">
    <citation type="submission" date="2024-10" db="EMBL/GenBank/DDBJ databases">
        <title>The Natural Products Discovery Center: Release of the First 8490 Sequenced Strains for Exploring Actinobacteria Biosynthetic Diversity.</title>
        <authorList>
            <person name="Kalkreuter E."/>
            <person name="Kautsar S.A."/>
            <person name="Yang D."/>
            <person name="Bader C.D."/>
            <person name="Teijaro C.N."/>
            <person name="Fluegel L."/>
            <person name="Davis C.M."/>
            <person name="Simpson J.R."/>
            <person name="Lauterbach L."/>
            <person name="Steele A.D."/>
            <person name="Gui C."/>
            <person name="Meng S."/>
            <person name="Li G."/>
            <person name="Viehrig K."/>
            <person name="Ye F."/>
            <person name="Su P."/>
            <person name="Kiefer A.F."/>
            <person name="Nichols A."/>
            <person name="Cepeda A.J."/>
            <person name="Yan W."/>
            <person name="Fan B."/>
            <person name="Jiang Y."/>
            <person name="Adhikari A."/>
            <person name="Zheng C.-J."/>
            <person name="Schuster L."/>
            <person name="Cowan T.M."/>
            <person name="Smanski M.J."/>
            <person name="Chevrette M.G."/>
            <person name="De Carvalho L.P.S."/>
            <person name="Shen B."/>
        </authorList>
    </citation>
    <scope>NUCLEOTIDE SEQUENCE [LARGE SCALE GENOMIC DNA]</scope>
    <source>
        <strain evidence="1 2">NPDC006488</strain>
    </source>
</reference>
<comment type="caution">
    <text evidence="1">The sequence shown here is derived from an EMBL/GenBank/DDBJ whole genome shotgun (WGS) entry which is preliminary data.</text>
</comment>
<dbReference type="EMBL" id="JBIAHM010000008">
    <property type="protein sequence ID" value="MFE9601652.1"/>
    <property type="molecule type" value="Genomic_DNA"/>
</dbReference>
<evidence type="ECO:0000313" key="2">
    <source>
        <dbReference type="Proteomes" id="UP001601303"/>
    </source>
</evidence>
<dbReference type="SUPFAM" id="SSF54427">
    <property type="entry name" value="NTF2-like"/>
    <property type="match status" value="2"/>
</dbReference>
<protein>
    <recommendedName>
        <fullName evidence="3">SnoaL-like domain-containing protein</fullName>
    </recommendedName>
</protein>
<dbReference type="Proteomes" id="UP001601303">
    <property type="component" value="Unassembled WGS sequence"/>
</dbReference>
<name>A0ABW6M6E4_9ACTN</name>
<sequence length="205" mass="22096">MSNEANKQIVLAAIDDTTGRKNQVHRVLAQGHFVVTHATTTFPEGSQAAAFDLWQITDGRITGHRGDQEPIVEQTANGHTQVDGVAAIDTTADTDATRKVAEGAVRTILVDNDFSDVDHHLAGESYIQHNPRFADGVSGLAAALGELAKSGQSLKYSDVLDVVTEGNFAYIRSVGVFAGADFVFHDLFRVADGRAVEHWDVMVPR</sequence>